<feature type="region of interest" description="Disordered" evidence="1">
    <location>
        <begin position="1"/>
        <end position="26"/>
    </location>
</feature>
<gene>
    <name evidence="2" type="ORF">G6M90_00g019750</name>
</gene>
<dbReference type="RefSeq" id="XP_014548568.2">
    <property type="nucleotide sequence ID" value="XM_014693082.2"/>
</dbReference>
<dbReference type="KEGG" id="mbrn:26238012"/>
<accession>A0A7D5YND2</accession>
<sequence>MSDTKNSMEVASETLTNGDESNVNDGFTSFGPRVNFDETINLIFQALPSERGNMKLWMRQDNMRLMAASDGSKEGYGSGKESKCSDGILSGHYTDMDRPLPSGPADALICGAYLGAFEMGCATIWSPDRSLEKRIWGSNARYCFLYLAVEQRK</sequence>
<evidence type="ECO:0000256" key="1">
    <source>
        <dbReference type="SAM" id="MobiDB-lite"/>
    </source>
</evidence>
<evidence type="ECO:0000313" key="3">
    <source>
        <dbReference type="Proteomes" id="UP000510686"/>
    </source>
</evidence>
<dbReference type="AlphaFoldDB" id="A0A7D5YND2"/>
<organism evidence="2 3">
    <name type="scientific">Metarhizium brunneum</name>
    <dbReference type="NCBI Taxonomy" id="500148"/>
    <lineage>
        <taxon>Eukaryota</taxon>
        <taxon>Fungi</taxon>
        <taxon>Dikarya</taxon>
        <taxon>Ascomycota</taxon>
        <taxon>Pezizomycotina</taxon>
        <taxon>Sordariomycetes</taxon>
        <taxon>Hypocreomycetidae</taxon>
        <taxon>Hypocreales</taxon>
        <taxon>Clavicipitaceae</taxon>
        <taxon>Metarhizium</taxon>
    </lineage>
</organism>
<evidence type="ECO:0000313" key="2">
    <source>
        <dbReference type="EMBL" id="QLI64441.1"/>
    </source>
</evidence>
<dbReference type="EMBL" id="CP058932">
    <property type="protein sequence ID" value="QLI64441.1"/>
    <property type="molecule type" value="Genomic_DNA"/>
</dbReference>
<dbReference type="GeneID" id="26238012"/>
<name>A0A7D5YND2_9HYPO</name>
<keyword evidence="3" id="KW-1185">Reference proteome</keyword>
<protein>
    <submittedName>
        <fullName evidence="2">Uncharacterized protein</fullName>
    </submittedName>
</protein>
<dbReference type="Proteomes" id="UP000510686">
    <property type="component" value="Chromosome 1"/>
</dbReference>
<proteinExistence type="predicted"/>
<reference evidence="2 3" key="1">
    <citation type="submission" date="2020-07" db="EMBL/GenBank/DDBJ databases">
        <title>Telomere length de novo assembly of all 7 chromosomes of the fungus, Metarhizium brunneum, using a novel assembly pipeline.</title>
        <authorList>
            <person name="Saud z."/>
            <person name="Kortsinoglou A."/>
            <person name="Kouvelis V.N."/>
            <person name="Butt T.M."/>
        </authorList>
    </citation>
    <scope>NUCLEOTIDE SEQUENCE [LARGE SCALE GENOMIC DNA]</scope>
    <source>
        <strain evidence="2 3">4556</strain>
    </source>
</reference>